<dbReference type="Proteomes" id="UP001597280">
    <property type="component" value="Unassembled WGS sequence"/>
</dbReference>
<evidence type="ECO:0000256" key="1">
    <source>
        <dbReference type="ARBA" id="ARBA00023015"/>
    </source>
</evidence>
<organism evidence="6 7">
    <name type="scientific">Brachybacterium rhamnosum</name>
    <dbReference type="NCBI Taxonomy" id="173361"/>
    <lineage>
        <taxon>Bacteria</taxon>
        <taxon>Bacillati</taxon>
        <taxon>Actinomycetota</taxon>
        <taxon>Actinomycetes</taxon>
        <taxon>Micrococcales</taxon>
        <taxon>Dermabacteraceae</taxon>
        <taxon>Brachybacterium</taxon>
    </lineage>
</organism>
<dbReference type="SUPFAM" id="SSF51215">
    <property type="entry name" value="Regulatory protein AraC"/>
    <property type="match status" value="1"/>
</dbReference>
<proteinExistence type="predicted"/>
<evidence type="ECO:0000256" key="2">
    <source>
        <dbReference type="ARBA" id="ARBA00023125"/>
    </source>
</evidence>
<sequence length="280" mass="30676">MDDPAARAQAPAVEVPPPEFGRVVAGEHDEGAGYHVRRSRGTQDWLLLHTVAGAGLLRPSAGPPLRLGPGAAALIAPGTVHDYGTDPAVGRWRLLYAHVHPPASWTALLDWPEAAPGTGLITLGAEVEARVLPSLRSAARATRLEVGRPELFALNGLEAALLWYDTQNPRRHRIDERLLRVLEHIDAHLAEDLSLRRLAEVAHLSPSRFSHLFSAQVGSAPAAYVEAQRLELAAHLLELTPDPVARIARRVGYADPLYFSRRFRARHGVSPREHQSRRRA</sequence>
<dbReference type="InterPro" id="IPR050204">
    <property type="entry name" value="AraC_XylS_family_regulators"/>
</dbReference>
<evidence type="ECO:0000313" key="7">
    <source>
        <dbReference type="Proteomes" id="UP001597280"/>
    </source>
</evidence>
<accession>A0ABW4PXD0</accession>
<dbReference type="InterPro" id="IPR020449">
    <property type="entry name" value="Tscrpt_reg_AraC-type_HTH"/>
</dbReference>
<dbReference type="Pfam" id="PF12833">
    <property type="entry name" value="HTH_18"/>
    <property type="match status" value="1"/>
</dbReference>
<keyword evidence="7" id="KW-1185">Reference proteome</keyword>
<dbReference type="InterPro" id="IPR018060">
    <property type="entry name" value="HTH_AraC"/>
</dbReference>
<name>A0ABW4PXD0_9MICO</name>
<dbReference type="Gene3D" id="1.10.10.60">
    <property type="entry name" value="Homeodomain-like"/>
    <property type="match status" value="1"/>
</dbReference>
<dbReference type="InterPro" id="IPR009057">
    <property type="entry name" value="Homeodomain-like_sf"/>
</dbReference>
<reference evidence="7" key="1">
    <citation type="journal article" date="2019" name="Int. J. Syst. Evol. Microbiol.">
        <title>The Global Catalogue of Microorganisms (GCM) 10K type strain sequencing project: providing services to taxonomists for standard genome sequencing and annotation.</title>
        <authorList>
            <consortium name="The Broad Institute Genomics Platform"/>
            <consortium name="The Broad Institute Genome Sequencing Center for Infectious Disease"/>
            <person name="Wu L."/>
            <person name="Ma J."/>
        </authorList>
    </citation>
    <scope>NUCLEOTIDE SEQUENCE [LARGE SCALE GENOMIC DNA]</scope>
    <source>
        <strain evidence="7">JCM 11650</strain>
    </source>
</reference>
<feature type="domain" description="HTH araC/xylS-type" evidence="5">
    <location>
        <begin position="179"/>
        <end position="277"/>
    </location>
</feature>
<dbReference type="InterPro" id="IPR018062">
    <property type="entry name" value="HTH_AraC-typ_CS"/>
</dbReference>
<evidence type="ECO:0000256" key="3">
    <source>
        <dbReference type="ARBA" id="ARBA00023159"/>
    </source>
</evidence>
<evidence type="ECO:0000259" key="5">
    <source>
        <dbReference type="PROSITE" id="PS01124"/>
    </source>
</evidence>
<dbReference type="RefSeq" id="WP_343904081.1">
    <property type="nucleotide sequence ID" value="NZ_BAAAIS010000002.1"/>
</dbReference>
<dbReference type="PROSITE" id="PS01124">
    <property type="entry name" value="HTH_ARAC_FAMILY_2"/>
    <property type="match status" value="1"/>
</dbReference>
<dbReference type="InterPro" id="IPR037923">
    <property type="entry name" value="HTH-like"/>
</dbReference>
<keyword evidence="2" id="KW-0238">DNA-binding</keyword>
<evidence type="ECO:0000313" key="6">
    <source>
        <dbReference type="EMBL" id="MFD1834849.1"/>
    </source>
</evidence>
<dbReference type="SUPFAM" id="SSF46689">
    <property type="entry name" value="Homeodomain-like"/>
    <property type="match status" value="2"/>
</dbReference>
<dbReference type="PRINTS" id="PR00032">
    <property type="entry name" value="HTHARAC"/>
</dbReference>
<keyword evidence="1" id="KW-0805">Transcription regulation</keyword>
<dbReference type="Gene3D" id="2.60.120.280">
    <property type="entry name" value="Regulatory protein AraC"/>
    <property type="match status" value="1"/>
</dbReference>
<dbReference type="SMART" id="SM00342">
    <property type="entry name" value="HTH_ARAC"/>
    <property type="match status" value="1"/>
</dbReference>
<protein>
    <submittedName>
        <fullName evidence="6">Helix-turn-helix domain-containing protein</fullName>
    </submittedName>
</protein>
<dbReference type="InterPro" id="IPR003313">
    <property type="entry name" value="AraC-bd"/>
</dbReference>
<keyword evidence="4" id="KW-0804">Transcription</keyword>
<dbReference type="EMBL" id="JBHUFL010000002">
    <property type="protein sequence ID" value="MFD1834849.1"/>
    <property type="molecule type" value="Genomic_DNA"/>
</dbReference>
<evidence type="ECO:0000256" key="4">
    <source>
        <dbReference type="ARBA" id="ARBA00023163"/>
    </source>
</evidence>
<keyword evidence="3" id="KW-0010">Activator</keyword>
<gene>
    <name evidence="6" type="ORF">ACFSDA_07130</name>
</gene>
<dbReference type="PROSITE" id="PS00041">
    <property type="entry name" value="HTH_ARAC_FAMILY_1"/>
    <property type="match status" value="1"/>
</dbReference>
<comment type="caution">
    <text evidence="6">The sequence shown here is derived from an EMBL/GenBank/DDBJ whole genome shotgun (WGS) entry which is preliminary data.</text>
</comment>
<dbReference type="PANTHER" id="PTHR46796">
    <property type="entry name" value="HTH-TYPE TRANSCRIPTIONAL ACTIVATOR RHAS-RELATED"/>
    <property type="match status" value="1"/>
</dbReference>
<dbReference type="Pfam" id="PF02311">
    <property type="entry name" value="AraC_binding"/>
    <property type="match status" value="1"/>
</dbReference>